<dbReference type="InterPro" id="IPR025668">
    <property type="entry name" value="Tnp_DDE_dom"/>
</dbReference>
<sequence>MIELLISTFCRIDDFCIIYEKQLKLKQIGMDRNRKYGKAQQLAVSEIMTILIMFQITQYRNFKTYYNEFIKVYWREYFPQAPSYNRFVELMSQAILPLSCFLTYHQGERTGIYYVDATKLPVCHNLREKKHKVFDGLAGKSKTSTGWFFGLKLHLVVNNLCELVSVRVTRGNTDDRTPLLDMCKELQGVIFGDRGYVSKAKAECLAEQGLKLITTLKKNMKKLFRTPQEKQLLRHRGMIETLFDHLKNSLMLWHTRHRSPVNACTHLMACLAAWVIDPISIVGQKRLSIL</sequence>
<evidence type="ECO:0000259" key="1">
    <source>
        <dbReference type="Pfam" id="PF13612"/>
    </source>
</evidence>
<dbReference type="NCBIfam" id="NF033520">
    <property type="entry name" value="transpos_IS982"/>
    <property type="match status" value="1"/>
</dbReference>
<accession>A0A8J2Z4J1</accession>
<dbReference type="RefSeq" id="WP_117003166.1">
    <property type="nucleotide sequence ID" value="NZ_BMJS01000016.1"/>
</dbReference>
<protein>
    <submittedName>
        <fullName evidence="2">Transposase</fullName>
    </submittedName>
</protein>
<comment type="caution">
    <text evidence="2">The sequence shown here is derived from an EMBL/GenBank/DDBJ whole genome shotgun (WGS) entry which is preliminary data.</text>
</comment>
<keyword evidence="3" id="KW-1185">Reference proteome</keyword>
<dbReference type="OrthoDB" id="5620529at2"/>
<name>A0A8J2Z4J1_9GAMM</name>
<feature type="domain" description="Transposase DDE" evidence="1">
    <location>
        <begin position="107"/>
        <end position="259"/>
    </location>
</feature>
<proteinExistence type="predicted"/>
<dbReference type="AlphaFoldDB" id="A0A8J2Z4J1"/>
<evidence type="ECO:0000313" key="2">
    <source>
        <dbReference type="EMBL" id="GGF99367.1"/>
    </source>
</evidence>
<reference evidence="2" key="2">
    <citation type="submission" date="2020-09" db="EMBL/GenBank/DDBJ databases">
        <authorList>
            <person name="Sun Q."/>
            <person name="Zhou Y."/>
        </authorList>
    </citation>
    <scope>NUCLEOTIDE SEQUENCE</scope>
    <source>
        <strain evidence="2">CGMCC 1.15758</strain>
    </source>
</reference>
<evidence type="ECO:0000313" key="3">
    <source>
        <dbReference type="Proteomes" id="UP000636949"/>
    </source>
</evidence>
<dbReference type="Proteomes" id="UP000636949">
    <property type="component" value="Unassembled WGS sequence"/>
</dbReference>
<reference evidence="2" key="1">
    <citation type="journal article" date="2014" name="Int. J. Syst. Evol. Microbiol.">
        <title>Complete genome sequence of Corynebacterium casei LMG S-19264T (=DSM 44701T), isolated from a smear-ripened cheese.</title>
        <authorList>
            <consortium name="US DOE Joint Genome Institute (JGI-PGF)"/>
            <person name="Walter F."/>
            <person name="Albersmeier A."/>
            <person name="Kalinowski J."/>
            <person name="Ruckert C."/>
        </authorList>
    </citation>
    <scope>NUCLEOTIDE SEQUENCE</scope>
    <source>
        <strain evidence="2">CGMCC 1.15758</strain>
    </source>
</reference>
<organism evidence="2 3">
    <name type="scientific">Cysteiniphilum litorale</name>
    <dbReference type="NCBI Taxonomy" id="2056700"/>
    <lineage>
        <taxon>Bacteria</taxon>
        <taxon>Pseudomonadati</taxon>
        <taxon>Pseudomonadota</taxon>
        <taxon>Gammaproteobacteria</taxon>
        <taxon>Thiotrichales</taxon>
        <taxon>Fastidiosibacteraceae</taxon>
        <taxon>Cysteiniphilum</taxon>
    </lineage>
</organism>
<dbReference type="Pfam" id="PF13612">
    <property type="entry name" value="DDE_Tnp_1_3"/>
    <property type="match status" value="1"/>
</dbReference>
<dbReference type="EMBL" id="BMJS01000016">
    <property type="protein sequence ID" value="GGF99367.1"/>
    <property type="molecule type" value="Genomic_DNA"/>
</dbReference>
<gene>
    <name evidence="2" type="ORF">GCM10010995_15790</name>
</gene>